<reference evidence="3" key="2">
    <citation type="submission" date="2023-08" db="EMBL/GenBank/DDBJ databases">
        <authorList>
            <person name="Luo J."/>
        </authorList>
    </citation>
    <scope>NUCLEOTIDE SEQUENCE</scope>
    <source>
        <strain evidence="3">DSM 25064</strain>
    </source>
</reference>
<feature type="region of interest" description="Disordered" evidence="1">
    <location>
        <begin position="33"/>
        <end position="101"/>
    </location>
</feature>
<dbReference type="Proteomes" id="UP001178354">
    <property type="component" value="Unassembled WGS sequence"/>
</dbReference>
<evidence type="ECO:0000259" key="2">
    <source>
        <dbReference type="Pfam" id="PF13511"/>
    </source>
</evidence>
<gene>
    <name evidence="3" type="ORF">Q8A57_05135</name>
</gene>
<protein>
    <submittedName>
        <fullName evidence="3">DUF4124 domain-containing protein</fullName>
    </submittedName>
</protein>
<reference evidence="3" key="1">
    <citation type="journal article" date="2010" name="Int. J. Syst. Evol. Microbiol.">
        <title>Porticoccus litoralis gen. nov., sp. nov., a gammaproteobacterium isolated from the Yellow Sea.</title>
        <authorList>
            <person name="Oh H.M."/>
            <person name="Kim H."/>
            <person name="Kim K.M."/>
            <person name="Min G.S."/>
            <person name="Cho J.C."/>
        </authorList>
    </citation>
    <scope>NUCLEOTIDE SEQUENCE</scope>
    <source>
        <strain evidence="3">DSM 25064</strain>
    </source>
</reference>
<proteinExistence type="predicted"/>
<keyword evidence="4" id="KW-1185">Reference proteome</keyword>
<dbReference type="EMBL" id="JAUUUU010000002">
    <property type="protein sequence ID" value="MDP1520349.1"/>
    <property type="molecule type" value="Genomic_DNA"/>
</dbReference>
<dbReference type="RefSeq" id="WP_305169917.1">
    <property type="nucleotide sequence ID" value="NZ_JAUUUU010000002.1"/>
</dbReference>
<evidence type="ECO:0000256" key="1">
    <source>
        <dbReference type="SAM" id="MobiDB-lite"/>
    </source>
</evidence>
<evidence type="ECO:0000313" key="4">
    <source>
        <dbReference type="Proteomes" id="UP001178354"/>
    </source>
</evidence>
<feature type="domain" description="DUF4124" evidence="2">
    <location>
        <begin position="9"/>
        <end position="48"/>
    </location>
</feature>
<feature type="compositionally biased region" description="Low complexity" evidence="1">
    <location>
        <begin position="91"/>
        <end position="101"/>
    </location>
</feature>
<dbReference type="Pfam" id="PF13511">
    <property type="entry name" value="DUF4124"/>
    <property type="match status" value="1"/>
</dbReference>
<name>A0AAW8B280_9GAMM</name>
<evidence type="ECO:0000313" key="3">
    <source>
        <dbReference type="EMBL" id="MDP1520349.1"/>
    </source>
</evidence>
<sequence>MIRTTLCTLVLILPLMVFSEIYQWKDADGKIHYSDKPPENETASKDISGQLRPLNSDSSTSETDKLKQVFAGETPEEKNYRLRQQAEKQQQEANQQQACQRAKNQLSVLRGRVAFIDKNGKEVIVTEEERQQRADKLAREIDKYCS</sequence>
<comment type="caution">
    <text evidence="3">The sequence shown here is derived from an EMBL/GenBank/DDBJ whole genome shotgun (WGS) entry which is preliminary data.</text>
</comment>
<dbReference type="InterPro" id="IPR025392">
    <property type="entry name" value="DUF4124"/>
</dbReference>
<feature type="compositionally biased region" description="Basic and acidic residues" evidence="1">
    <location>
        <begin position="33"/>
        <end position="44"/>
    </location>
</feature>
<organism evidence="3 4">
    <name type="scientific">Porticoccus litoralis</name>
    <dbReference type="NCBI Taxonomy" id="434086"/>
    <lineage>
        <taxon>Bacteria</taxon>
        <taxon>Pseudomonadati</taxon>
        <taxon>Pseudomonadota</taxon>
        <taxon>Gammaproteobacteria</taxon>
        <taxon>Cellvibrionales</taxon>
        <taxon>Porticoccaceae</taxon>
        <taxon>Porticoccus</taxon>
    </lineage>
</organism>
<feature type="compositionally biased region" description="Basic and acidic residues" evidence="1">
    <location>
        <begin position="75"/>
        <end position="90"/>
    </location>
</feature>
<accession>A0AAW8B280</accession>
<dbReference type="AlphaFoldDB" id="A0AAW8B280"/>